<protein>
    <recommendedName>
        <fullName evidence="7">Inorganic pyrophosphatase</fullName>
        <ecNumber evidence="7">3.6.1.1</ecNumber>
    </recommendedName>
    <alternativeName>
        <fullName evidence="7">Pyrophosphate phospho-hydrolase</fullName>
        <shortName evidence="7">PPase</shortName>
    </alternativeName>
</protein>
<dbReference type="Proteomes" id="UP001357733">
    <property type="component" value="Unassembled WGS sequence"/>
</dbReference>
<dbReference type="EC" id="3.6.1.1" evidence="7"/>
<comment type="similarity">
    <text evidence="7">Belongs to the PPase family.</text>
</comment>
<keyword evidence="4 7" id="KW-0378">Hydrolase</keyword>
<evidence type="ECO:0000256" key="3">
    <source>
        <dbReference type="ARBA" id="ARBA00022723"/>
    </source>
</evidence>
<dbReference type="InterPro" id="IPR008162">
    <property type="entry name" value="Pyrophosphatase"/>
</dbReference>
<keyword evidence="5 7" id="KW-0460">Magnesium</keyword>
<dbReference type="RefSeq" id="WP_324620192.1">
    <property type="nucleotide sequence ID" value="NZ_JAYKOT010000003.1"/>
</dbReference>
<dbReference type="PANTHER" id="PTHR10286">
    <property type="entry name" value="INORGANIC PYROPHOSPHATASE"/>
    <property type="match status" value="1"/>
</dbReference>
<evidence type="ECO:0000313" key="9">
    <source>
        <dbReference type="Proteomes" id="UP001357733"/>
    </source>
</evidence>
<evidence type="ECO:0000256" key="6">
    <source>
        <dbReference type="ARBA" id="ARBA00047820"/>
    </source>
</evidence>
<keyword evidence="9" id="KW-1185">Reference proteome</keyword>
<dbReference type="CDD" id="cd00412">
    <property type="entry name" value="pyrophosphatase"/>
    <property type="match status" value="1"/>
</dbReference>
<gene>
    <name evidence="7" type="primary">ppa</name>
    <name evidence="8" type="ORF">VLK81_08525</name>
</gene>
<feature type="binding site" evidence="7">
    <location>
        <position position="58"/>
    </location>
    <ligand>
        <name>Mg(2+)</name>
        <dbReference type="ChEBI" id="CHEBI:18420"/>
        <label>1</label>
    </ligand>
</feature>
<comment type="caution">
    <text evidence="8">The sequence shown here is derived from an EMBL/GenBank/DDBJ whole genome shotgun (WGS) entry which is preliminary data.</text>
</comment>
<feature type="binding site" evidence="7">
    <location>
        <position position="132"/>
    </location>
    <ligand>
        <name>substrate</name>
    </ligand>
</feature>
<organism evidence="8 9">
    <name type="scientific">Citroniella saccharovorans</name>
    <dbReference type="NCBI Taxonomy" id="2053367"/>
    <lineage>
        <taxon>Bacteria</taxon>
        <taxon>Bacillati</taxon>
        <taxon>Bacillota</taxon>
        <taxon>Tissierellia</taxon>
        <taxon>Tissierellales</taxon>
        <taxon>Peptoniphilaceae</taxon>
        <taxon>Citroniella</taxon>
    </lineage>
</organism>
<evidence type="ECO:0000313" key="8">
    <source>
        <dbReference type="EMBL" id="MEB3430030.1"/>
    </source>
</evidence>
<dbReference type="FunFam" id="3.90.80.10:FF:000003">
    <property type="entry name" value="Inorganic pyrophosphatase"/>
    <property type="match status" value="1"/>
</dbReference>
<reference evidence="8 9" key="1">
    <citation type="submission" date="2024-01" db="EMBL/GenBank/DDBJ databases">
        <title>Complete genome sequence of Citroniella saccharovorans strain M6.X9, isolated from human fecal sample.</title>
        <authorList>
            <person name="Cheng G."/>
            <person name="Westerholm M."/>
            <person name="Schnurer A."/>
        </authorList>
    </citation>
    <scope>NUCLEOTIDE SEQUENCE [LARGE SCALE GENOMIC DNA]</scope>
    <source>
        <strain evidence="8 9">DSM 29873</strain>
    </source>
</reference>
<dbReference type="GO" id="GO:0005737">
    <property type="term" value="C:cytoplasm"/>
    <property type="evidence" value="ECO:0007669"/>
    <property type="project" value="UniProtKB-SubCell"/>
</dbReference>
<feature type="binding site" evidence="7">
    <location>
        <position position="63"/>
    </location>
    <ligand>
        <name>Mg(2+)</name>
        <dbReference type="ChEBI" id="CHEBI:18420"/>
        <label>1</label>
    </ligand>
</feature>
<dbReference type="InterPro" id="IPR036649">
    <property type="entry name" value="Pyrophosphatase_sf"/>
</dbReference>
<sequence length="168" mass="19405">MFDEKDAIVDAIIEIPKGSSNKYEYDHELGRFRLDRCLYSPMFYPADYGFIDETLSGDGDPIDILVLTTYPTFPGCVIRARVVGMFLMTDDKGRDEKLIAVPVTDPRFEHVHSLGDLSSHLEKEFDHFFHEYKRLEEKEVTIDGWYNVGDAVKSLQAARENYKNKNNK</sequence>
<comment type="cofactor">
    <cofactor evidence="1 7">
        <name>Mg(2+)</name>
        <dbReference type="ChEBI" id="CHEBI:18420"/>
    </cofactor>
</comment>
<comment type="catalytic activity">
    <reaction evidence="6 7">
        <text>diphosphate + H2O = 2 phosphate + H(+)</text>
        <dbReference type="Rhea" id="RHEA:24576"/>
        <dbReference type="ChEBI" id="CHEBI:15377"/>
        <dbReference type="ChEBI" id="CHEBI:15378"/>
        <dbReference type="ChEBI" id="CHEBI:33019"/>
        <dbReference type="ChEBI" id="CHEBI:43474"/>
        <dbReference type="EC" id="3.6.1.1"/>
    </reaction>
</comment>
<feature type="binding site" evidence="7">
    <location>
        <position position="22"/>
    </location>
    <ligand>
        <name>substrate</name>
    </ligand>
</feature>
<feature type="binding site" evidence="7">
    <location>
        <position position="95"/>
    </location>
    <ligand>
        <name>Mg(2+)</name>
        <dbReference type="ChEBI" id="CHEBI:18420"/>
        <label>1</label>
    </ligand>
</feature>
<dbReference type="HAMAP" id="MF_00209">
    <property type="entry name" value="Inorganic_PPase"/>
    <property type="match status" value="1"/>
</dbReference>
<proteinExistence type="inferred from homology"/>
<evidence type="ECO:0000256" key="4">
    <source>
        <dbReference type="ARBA" id="ARBA00022801"/>
    </source>
</evidence>
<comment type="subcellular location">
    <subcellularLocation>
        <location evidence="7">Cytoplasm</location>
    </subcellularLocation>
</comment>
<dbReference type="GO" id="GO:0006796">
    <property type="term" value="P:phosphate-containing compound metabolic process"/>
    <property type="evidence" value="ECO:0007669"/>
    <property type="project" value="InterPro"/>
</dbReference>
<dbReference type="Gene3D" id="3.90.80.10">
    <property type="entry name" value="Inorganic pyrophosphatase"/>
    <property type="match status" value="1"/>
</dbReference>
<dbReference type="EMBL" id="JAYKOT010000003">
    <property type="protein sequence ID" value="MEB3430030.1"/>
    <property type="molecule type" value="Genomic_DNA"/>
</dbReference>
<evidence type="ECO:0000256" key="5">
    <source>
        <dbReference type="ARBA" id="ARBA00022842"/>
    </source>
</evidence>
<dbReference type="Pfam" id="PF00719">
    <property type="entry name" value="Pyrophosphatase"/>
    <property type="match status" value="1"/>
</dbReference>
<comment type="subunit">
    <text evidence="7">Homohexamer.</text>
</comment>
<dbReference type="SUPFAM" id="SSF50324">
    <property type="entry name" value="Inorganic pyrophosphatase"/>
    <property type="match status" value="1"/>
</dbReference>
<dbReference type="GO" id="GO:0000287">
    <property type="term" value="F:magnesium ion binding"/>
    <property type="evidence" value="ECO:0007669"/>
    <property type="project" value="UniProtKB-UniRule"/>
</dbReference>
<keyword evidence="2 7" id="KW-0963">Cytoplasm</keyword>
<dbReference type="GO" id="GO:0004427">
    <property type="term" value="F:inorganic diphosphate phosphatase activity"/>
    <property type="evidence" value="ECO:0007669"/>
    <property type="project" value="UniProtKB-UniRule"/>
</dbReference>
<dbReference type="PROSITE" id="PS00387">
    <property type="entry name" value="PPASE"/>
    <property type="match status" value="1"/>
</dbReference>
<feature type="binding site" evidence="7">
    <location>
        <position position="63"/>
    </location>
    <ligand>
        <name>Mg(2+)</name>
        <dbReference type="ChEBI" id="CHEBI:18420"/>
        <label>2</label>
    </ligand>
</feature>
<keyword evidence="3 7" id="KW-0479">Metal-binding</keyword>
<dbReference type="AlphaFoldDB" id="A0AAW9MVE9"/>
<name>A0AAW9MVE9_9FIRM</name>
<accession>A0AAW9MVE9</accession>
<evidence type="ECO:0000256" key="1">
    <source>
        <dbReference type="ARBA" id="ARBA00001946"/>
    </source>
</evidence>
<feature type="binding site" evidence="7">
    <location>
        <position position="36"/>
    </location>
    <ligand>
        <name>substrate</name>
    </ligand>
</feature>
<evidence type="ECO:0000256" key="7">
    <source>
        <dbReference type="HAMAP-Rule" id="MF_00209"/>
    </source>
</evidence>
<evidence type="ECO:0000256" key="2">
    <source>
        <dbReference type="ARBA" id="ARBA00022490"/>
    </source>
</evidence>
<feature type="binding site" evidence="7">
    <location>
        <position position="48"/>
    </location>
    <ligand>
        <name>substrate</name>
    </ligand>
</feature>
<comment type="function">
    <text evidence="7">Catalyzes the hydrolysis of inorganic pyrophosphate (PPi) forming two phosphate ions.</text>
</comment>